<dbReference type="EMBL" id="JAFLNC010000002">
    <property type="protein sequence ID" value="MBO0333412.1"/>
    <property type="molecule type" value="Genomic_DNA"/>
</dbReference>
<feature type="coiled-coil region" evidence="1">
    <location>
        <begin position="8"/>
        <end position="69"/>
    </location>
</feature>
<keyword evidence="3" id="KW-1185">Reference proteome</keyword>
<keyword evidence="1" id="KW-0175">Coiled coil</keyword>
<evidence type="ECO:0000256" key="1">
    <source>
        <dbReference type="SAM" id="Coils"/>
    </source>
</evidence>
<sequence>MGNEQDSESRMEAAIARLEKAATTLAREKQQGEFGSGGVAVGSDLAAENEALKSELEALRGKYEALKRKTQAVSGRLDQSIDQLSMILEQ</sequence>
<evidence type="ECO:0000313" key="3">
    <source>
        <dbReference type="Proteomes" id="UP000664761"/>
    </source>
</evidence>
<proteinExistence type="predicted"/>
<accession>A0ABS3F4F0</accession>
<dbReference type="RefSeq" id="WP_207043708.1">
    <property type="nucleotide sequence ID" value="NZ_JAFLNC010000002.1"/>
</dbReference>
<dbReference type="Proteomes" id="UP000664761">
    <property type="component" value="Unassembled WGS sequence"/>
</dbReference>
<comment type="caution">
    <text evidence="2">The sequence shown here is derived from an EMBL/GenBank/DDBJ whole genome shotgun (WGS) entry which is preliminary data.</text>
</comment>
<gene>
    <name evidence="2" type="ORF">J0X12_07295</name>
</gene>
<protein>
    <recommendedName>
        <fullName evidence="4">DUF4164 family protein</fullName>
    </recommendedName>
</protein>
<evidence type="ECO:0000313" key="2">
    <source>
        <dbReference type="EMBL" id="MBO0333412.1"/>
    </source>
</evidence>
<reference evidence="2 3" key="1">
    <citation type="submission" date="2021-03" db="EMBL/GenBank/DDBJ databases">
        <title>Sneathiella sp. CAU 1612 isolated from Kang Won-do.</title>
        <authorList>
            <person name="Kim W."/>
        </authorList>
    </citation>
    <scope>NUCLEOTIDE SEQUENCE [LARGE SCALE GENOMIC DNA]</scope>
    <source>
        <strain evidence="2 3">CAU 1612</strain>
    </source>
</reference>
<evidence type="ECO:0008006" key="4">
    <source>
        <dbReference type="Google" id="ProtNLM"/>
    </source>
</evidence>
<organism evidence="2 3">
    <name type="scientific">Sneathiella sedimenti</name>
    <dbReference type="NCBI Taxonomy" id="2816034"/>
    <lineage>
        <taxon>Bacteria</taxon>
        <taxon>Pseudomonadati</taxon>
        <taxon>Pseudomonadota</taxon>
        <taxon>Alphaproteobacteria</taxon>
        <taxon>Sneathiellales</taxon>
        <taxon>Sneathiellaceae</taxon>
        <taxon>Sneathiella</taxon>
    </lineage>
</organism>
<name>A0ABS3F4F0_9PROT</name>